<dbReference type="RefSeq" id="WP_014849690.1">
    <property type="nucleotide sequence ID" value="NC_018149.1"/>
</dbReference>
<reference evidence="1 2" key="1">
    <citation type="journal article" date="2012" name="J. Bacteriol.">
        <title>Complete genome sequence of Mycoplasma wenyonii strain Massachusetts.</title>
        <authorList>
            <person name="Dos Santos A.P."/>
            <person name="Guimaraes A.M."/>
            <person name="do Nascimento N.C."/>
            <person name="Sanmiguel P.J."/>
            <person name="Messick J.B."/>
        </authorList>
    </citation>
    <scope>NUCLEOTIDE SEQUENCE [LARGE SCALE GENOMIC DNA]</scope>
    <source>
        <strain evidence="1 2">Massachusetts</strain>
    </source>
</reference>
<keyword evidence="2" id="KW-1185">Reference proteome</keyword>
<sequence length="377" mass="44133">MSEDILFVKGWDHAGKHRTIESKKHSQAERELWGGKKVTYSNSWFGPRKTSLELDNLEKVKEATKTSQKNYWTEIQRSGEFITQQDLIELQKFWEKRDKGLEEDIFGLYHGWDWWAERFGQKNGKVDLEFDLSKLKEMLGKSENELRDNPWNYGKLFKNPKLALARLAGDVEVIAFNYLKKYVWPNADSVKNLKEKNILPAIFALLTGGEETGFTCGSQTSHQSKYFGECQSDKRSQEGWRVKKVLKSTYQNSGGFWVPKHGGGPGWNTQENLKTRDKSQILNMENVSSTGLLDEKCEDAVAWYMSWSDTTNPVRREVCDRIIRPWFGDRVNDKRLCLIEVDNFSYHLRFQTYLQVIQIPTWMNKNTFWTKCSNYRI</sequence>
<evidence type="ECO:0000313" key="2">
    <source>
        <dbReference type="Proteomes" id="UP000009005"/>
    </source>
</evidence>
<evidence type="ECO:0000313" key="1">
    <source>
        <dbReference type="EMBL" id="AFN64980.1"/>
    </source>
</evidence>
<protein>
    <submittedName>
        <fullName evidence="1">Uncharacterized protein</fullName>
    </submittedName>
</protein>
<dbReference type="EMBL" id="CP003703">
    <property type="protein sequence ID" value="AFN64980.1"/>
    <property type="molecule type" value="Genomic_DNA"/>
</dbReference>
<proteinExistence type="predicted"/>
<organism evidence="1 2">
    <name type="scientific">Mycoplasma wenyonii (strain Massachusetts)</name>
    <name type="common">Eperythrozoon wenyonii</name>
    <dbReference type="NCBI Taxonomy" id="1197325"/>
    <lineage>
        <taxon>Bacteria</taxon>
        <taxon>Bacillati</taxon>
        <taxon>Mycoplasmatota</taxon>
        <taxon>Mollicutes</taxon>
        <taxon>Mycoplasmataceae</taxon>
        <taxon>Mycoplasma</taxon>
    </lineage>
</organism>
<dbReference type="AlphaFoldDB" id="I6ZIH5"/>
<name>I6ZIH5_MYCWM</name>
<dbReference type="KEGG" id="mwe:WEN_00885"/>
<dbReference type="PATRIC" id="fig|1197325.3.peg.192"/>
<dbReference type="HOGENOM" id="CLU_053830_0_0_14"/>
<dbReference type="Proteomes" id="UP000009005">
    <property type="component" value="Chromosome"/>
</dbReference>
<accession>I6ZIH5</accession>
<gene>
    <name evidence="1" type="ordered locus">WEN_00885</name>
</gene>